<reference evidence="3" key="1">
    <citation type="journal article" date="2020" name="Nat. Commun.">
        <title>Genome sequence of the cluster root forming white lupin.</title>
        <authorList>
            <person name="Hufnagel B."/>
            <person name="Marques A."/>
            <person name="Soriano A."/>
            <person name="Marques L."/>
            <person name="Divol F."/>
            <person name="Doumas P."/>
            <person name="Sallet E."/>
            <person name="Mancinotti D."/>
            <person name="Carrere S."/>
            <person name="Marande W."/>
            <person name="Arribat S."/>
            <person name="Keller J."/>
            <person name="Huneau C."/>
            <person name="Blein T."/>
            <person name="Aime D."/>
            <person name="Laguerre M."/>
            <person name="Taylor J."/>
            <person name="Schubert V."/>
            <person name="Nelson M."/>
            <person name="Geu-Flores F."/>
            <person name="Crespi M."/>
            <person name="Gallardo-Guerrero K."/>
            <person name="Delaux P.-M."/>
            <person name="Salse J."/>
            <person name="Berges H."/>
            <person name="Guyot R."/>
            <person name="Gouzy J."/>
            <person name="Peret B."/>
        </authorList>
    </citation>
    <scope>NUCLEOTIDE SEQUENCE [LARGE SCALE GENOMIC DNA]</scope>
    <source>
        <strain evidence="3">cv. Amiga</strain>
    </source>
</reference>
<protein>
    <submittedName>
        <fullName evidence="2">Uncharacterized protein</fullName>
    </submittedName>
</protein>
<comment type="caution">
    <text evidence="2">The sequence shown here is derived from an EMBL/GenBank/DDBJ whole genome shotgun (WGS) entry which is preliminary data.</text>
</comment>
<organism evidence="2 3">
    <name type="scientific">Lupinus albus</name>
    <name type="common">White lupine</name>
    <name type="synonym">Lupinus termis</name>
    <dbReference type="NCBI Taxonomy" id="3870"/>
    <lineage>
        <taxon>Eukaryota</taxon>
        <taxon>Viridiplantae</taxon>
        <taxon>Streptophyta</taxon>
        <taxon>Embryophyta</taxon>
        <taxon>Tracheophyta</taxon>
        <taxon>Spermatophyta</taxon>
        <taxon>Magnoliopsida</taxon>
        <taxon>eudicotyledons</taxon>
        <taxon>Gunneridae</taxon>
        <taxon>Pentapetalae</taxon>
        <taxon>rosids</taxon>
        <taxon>fabids</taxon>
        <taxon>Fabales</taxon>
        <taxon>Fabaceae</taxon>
        <taxon>Papilionoideae</taxon>
        <taxon>50 kb inversion clade</taxon>
        <taxon>genistoids sensu lato</taxon>
        <taxon>core genistoids</taxon>
        <taxon>Genisteae</taxon>
        <taxon>Lupinus</taxon>
    </lineage>
</organism>
<keyword evidence="1" id="KW-0472">Membrane</keyword>
<name>A0A6A4Q4B6_LUPAL</name>
<evidence type="ECO:0000313" key="2">
    <source>
        <dbReference type="EMBL" id="KAE9608453.1"/>
    </source>
</evidence>
<accession>A0A6A4Q4B6</accession>
<dbReference type="AlphaFoldDB" id="A0A6A4Q4B6"/>
<evidence type="ECO:0000256" key="1">
    <source>
        <dbReference type="SAM" id="Phobius"/>
    </source>
</evidence>
<keyword evidence="3" id="KW-1185">Reference proteome</keyword>
<keyword evidence="1" id="KW-1133">Transmembrane helix</keyword>
<keyword evidence="1" id="KW-0812">Transmembrane</keyword>
<feature type="transmembrane region" description="Helical" evidence="1">
    <location>
        <begin position="39"/>
        <end position="63"/>
    </location>
</feature>
<sequence>MMLSPMPFSLWKMLYLLAGRVSKTEKKETVLLSFYSMYPFVLVCSLFCVQCIFFVFFFVFRVLSISSSG</sequence>
<dbReference type="Proteomes" id="UP000447434">
    <property type="component" value="Chromosome 8"/>
</dbReference>
<proteinExistence type="predicted"/>
<gene>
    <name evidence="2" type="ORF">Lalb_Chr08g0235821</name>
</gene>
<evidence type="ECO:0000313" key="3">
    <source>
        <dbReference type="Proteomes" id="UP000447434"/>
    </source>
</evidence>
<dbReference type="EMBL" id="WOCE01000008">
    <property type="protein sequence ID" value="KAE9608453.1"/>
    <property type="molecule type" value="Genomic_DNA"/>
</dbReference>